<keyword evidence="4" id="KW-1185">Reference proteome</keyword>
<dbReference type="Pfam" id="PF13374">
    <property type="entry name" value="TPR_10"/>
    <property type="match status" value="2"/>
</dbReference>
<feature type="repeat" description="TPR" evidence="1">
    <location>
        <begin position="87"/>
        <end position="120"/>
    </location>
</feature>
<feature type="repeat" description="TPR" evidence="1">
    <location>
        <begin position="223"/>
        <end position="256"/>
    </location>
</feature>
<evidence type="ECO:0000313" key="4">
    <source>
        <dbReference type="Proteomes" id="UP000199073"/>
    </source>
</evidence>
<dbReference type="InterPro" id="IPR027417">
    <property type="entry name" value="P-loop_NTPase"/>
</dbReference>
<keyword evidence="1" id="KW-0802">TPR repeat</keyword>
<feature type="repeat" description="TPR" evidence="1">
    <location>
        <begin position="155"/>
        <end position="188"/>
    </location>
</feature>
<dbReference type="GO" id="GO:0097363">
    <property type="term" value="F:protein O-acetylglucosaminyltransferase activity"/>
    <property type="evidence" value="ECO:0007669"/>
    <property type="project" value="TreeGrafter"/>
</dbReference>
<feature type="repeat" description="TPR" evidence="1">
    <location>
        <begin position="121"/>
        <end position="154"/>
    </location>
</feature>
<gene>
    <name evidence="3" type="ORF">SAMN05660330_04106</name>
</gene>
<dbReference type="PANTHER" id="PTHR44366">
    <property type="entry name" value="UDP-N-ACETYLGLUCOSAMINE--PEPTIDE N-ACETYLGLUCOSAMINYLTRANSFERASE 110 KDA SUBUNIT"/>
    <property type="match status" value="1"/>
</dbReference>
<feature type="repeat" description="TPR" evidence="1">
    <location>
        <begin position="189"/>
        <end position="222"/>
    </location>
</feature>
<organism evidence="3 4">
    <name type="scientific">Desulforhopalus singaporensis</name>
    <dbReference type="NCBI Taxonomy" id="91360"/>
    <lineage>
        <taxon>Bacteria</taxon>
        <taxon>Pseudomonadati</taxon>
        <taxon>Thermodesulfobacteriota</taxon>
        <taxon>Desulfobulbia</taxon>
        <taxon>Desulfobulbales</taxon>
        <taxon>Desulfocapsaceae</taxon>
        <taxon>Desulforhopalus</taxon>
    </lineage>
</organism>
<sequence length="705" mass="79706">MSRRGFIRKPGRRGKNISTEQQYQVAVQHLDKGERHKSELVLRKILCKVPRHPHALHLLGLITHQSGKTERAIAIIKKAIGAAPDEGQFFANICEMYRVSGKLDEAISYGKQAVEISPSSTAAHANLGIAYYDSNNLDAAEACQRRALKIDNRFVTSLNNLGSIERARNNRQSAIGYFEEVLKYTPNHLESINNLGALLTEIWQPEKAVQLLSRALRLQPNYAKAHCNIAKAYMVLEQYEKAITGFTRALELDQEFAEAYMGLANVYQEHDNYPEAEKLAEKAAALAPEKPGVHSLAGDIYRSWEYPEKAAVCYTKALEFDPNHLPANLGLGYLQMQSGDMDLAEKTFEHVLKLDNSNLSAMLSLIDVEKIEKGDKRIEVLEKELEQLDSMAETKAIELHFGLGKCYNDTRKYNKAFPHFLEGCRLKRKRINYEPVGTDGKADTIISTFSAEKVRSLAGGGCPSNVPIFILGMPRSGTTLTEQIIASHPKVYGAGELADLEQVASINGKKYPLSMENITREKLRSIGERYVAGLQERNPQADRITDKMPANFNLIGLIHLILPNARIIHVRRNPVDTCLSAFTILFNKKTQHHSYDLVELGRYYLAYTRIMDHWRRLLPQGSFYELQYEDLVADSENQTRALIEFCGLDWEDACIAPHKTSRSVKTASITQVREPIYTSSVERWRKYEKFLEPLLNVLEDLVPNR</sequence>
<dbReference type="GO" id="GO:0006493">
    <property type="term" value="P:protein O-linked glycosylation"/>
    <property type="evidence" value="ECO:0007669"/>
    <property type="project" value="InterPro"/>
</dbReference>
<dbReference type="Gene3D" id="1.25.40.10">
    <property type="entry name" value="Tetratricopeptide repeat domain"/>
    <property type="match status" value="2"/>
</dbReference>
<proteinExistence type="predicted"/>
<name>A0A1H0VK92_9BACT</name>
<dbReference type="Proteomes" id="UP000199073">
    <property type="component" value="Unassembled WGS sequence"/>
</dbReference>
<dbReference type="SMART" id="SM00028">
    <property type="entry name" value="TPR"/>
    <property type="match status" value="10"/>
</dbReference>
<dbReference type="Pfam" id="PF00515">
    <property type="entry name" value="TPR_1"/>
    <property type="match status" value="1"/>
</dbReference>
<dbReference type="RefSeq" id="WP_092225974.1">
    <property type="nucleotide sequence ID" value="NZ_FNJI01000052.1"/>
</dbReference>
<evidence type="ECO:0000313" key="3">
    <source>
        <dbReference type="EMBL" id="SDP78638.1"/>
    </source>
</evidence>
<dbReference type="InterPro" id="IPR019734">
    <property type="entry name" value="TPR_rpt"/>
</dbReference>
<dbReference type="PANTHER" id="PTHR44366:SF1">
    <property type="entry name" value="UDP-N-ACETYLGLUCOSAMINE--PEPTIDE N-ACETYLGLUCOSAMINYLTRANSFERASE 110 KDA SUBUNIT"/>
    <property type="match status" value="1"/>
</dbReference>
<dbReference type="Pfam" id="PF13181">
    <property type="entry name" value="TPR_8"/>
    <property type="match status" value="1"/>
</dbReference>
<dbReference type="EMBL" id="FNJI01000052">
    <property type="protein sequence ID" value="SDP78638.1"/>
    <property type="molecule type" value="Genomic_DNA"/>
</dbReference>
<dbReference type="Pfam" id="PF13469">
    <property type="entry name" value="Sulfotransfer_3"/>
    <property type="match status" value="1"/>
</dbReference>
<keyword evidence="2" id="KW-0175">Coiled coil</keyword>
<dbReference type="Pfam" id="PF14559">
    <property type="entry name" value="TPR_19"/>
    <property type="match status" value="2"/>
</dbReference>
<protein>
    <submittedName>
        <fullName evidence="3">Tfp pilus assembly protein PilF</fullName>
    </submittedName>
</protein>
<feature type="coiled-coil region" evidence="2">
    <location>
        <begin position="371"/>
        <end position="398"/>
    </location>
</feature>
<dbReference type="SUPFAM" id="SSF81901">
    <property type="entry name" value="HCP-like"/>
    <property type="match status" value="1"/>
</dbReference>
<dbReference type="InterPro" id="IPR011990">
    <property type="entry name" value="TPR-like_helical_dom_sf"/>
</dbReference>
<feature type="repeat" description="TPR" evidence="1">
    <location>
        <begin position="325"/>
        <end position="358"/>
    </location>
</feature>
<dbReference type="InterPro" id="IPR037919">
    <property type="entry name" value="OGT"/>
</dbReference>
<accession>A0A1H0VK92</accession>
<feature type="repeat" description="TPR" evidence="1">
    <location>
        <begin position="291"/>
        <end position="324"/>
    </location>
</feature>
<feature type="repeat" description="TPR" evidence="1">
    <location>
        <begin position="53"/>
        <end position="86"/>
    </location>
</feature>
<dbReference type="SUPFAM" id="SSF48452">
    <property type="entry name" value="TPR-like"/>
    <property type="match status" value="1"/>
</dbReference>
<reference evidence="3 4" key="1">
    <citation type="submission" date="2016-10" db="EMBL/GenBank/DDBJ databases">
        <authorList>
            <person name="de Groot N.N."/>
        </authorList>
    </citation>
    <scope>NUCLEOTIDE SEQUENCE [LARGE SCALE GENOMIC DNA]</scope>
    <source>
        <strain evidence="3 4">DSM 12130</strain>
    </source>
</reference>
<dbReference type="SUPFAM" id="SSF52540">
    <property type="entry name" value="P-loop containing nucleoside triphosphate hydrolases"/>
    <property type="match status" value="1"/>
</dbReference>
<dbReference type="AlphaFoldDB" id="A0A1H0VK92"/>
<dbReference type="OrthoDB" id="251285at2"/>
<dbReference type="Gene3D" id="3.40.50.300">
    <property type="entry name" value="P-loop containing nucleotide triphosphate hydrolases"/>
    <property type="match status" value="1"/>
</dbReference>
<dbReference type="PROSITE" id="PS50005">
    <property type="entry name" value="TPR"/>
    <property type="match status" value="9"/>
</dbReference>
<evidence type="ECO:0000256" key="2">
    <source>
        <dbReference type="SAM" id="Coils"/>
    </source>
</evidence>
<feature type="repeat" description="TPR" evidence="1">
    <location>
        <begin position="257"/>
        <end position="290"/>
    </location>
</feature>
<evidence type="ECO:0000256" key="1">
    <source>
        <dbReference type="PROSITE-ProRule" id="PRU00339"/>
    </source>
</evidence>
<dbReference type="STRING" id="91360.SAMN05660330_04106"/>